<sequence>MPEPAPVSAAVKLRNSDLASAVAEAREAYVAAHPASQALHERARQVMPGGNTRSVLMYSPFPTAMEKGEGCHLRDVDGRDYLDLCGEYTAGLFGHSEQRIHDAVREALGRGLNLAAVGAAETSLAGLICGRFPSVELVRFTNSGTEANLMALTAARAFTGRDAVLAFRGGYHGGVLLFPLSGTNPATVPFPFVMADYNDVEGTVALIREHADRLAAVIIEPMLGSGGCIPARPDFLAALRQATTEAGIVLIFDEVMTSRMSGGGMQARLGITPDLTTLGKYMAGGMSFGAFGGSADIMGLFDGRIAHAGTFNNNVLSMAAGNVALGKIFTPEVAETLFARGEAMRARLNGILTGMGTTMHFSGIGSMATAQFRAGPIERPEPPTAEEEALRELFFFDILASGIYLARRGMIALSLPVGEAELDRLAAAVADFAEARAALLPRA</sequence>
<accession>A0ABX1ETM9</accession>
<comment type="cofactor">
    <cofactor evidence="1">
        <name>pyridoxal 5'-phosphate</name>
        <dbReference type="ChEBI" id="CHEBI:597326"/>
    </cofactor>
</comment>
<evidence type="ECO:0000256" key="2">
    <source>
        <dbReference type="ARBA" id="ARBA00022898"/>
    </source>
</evidence>
<dbReference type="InterPro" id="IPR005814">
    <property type="entry name" value="Aminotrans_3"/>
</dbReference>
<reference evidence="4 5" key="1">
    <citation type="submission" date="2020-03" db="EMBL/GenBank/DDBJ databases">
        <title>Roseomonas selenitidurans sp. nov. isolated from soil.</title>
        <authorList>
            <person name="Liu H."/>
        </authorList>
    </citation>
    <scope>NUCLEOTIDE SEQUENCE [LARGE SCALE GENOMIC DNA]</scope>
    <source>
        <strain evidence="4 5">JCM 15073</strain>
    </source>
</reference>
<dbReference type="SUPFAM" id="SSF53383">
    <property type="entry name" value="PLP-dependent transferases"/>
    <property type="match status" value="1"/>
</dbReference>
<comment type="caution">
    <text evidence="4">The sequence shown here is derived from an EMBL/GenBank/DDBJ whole genome shotgun (WGS) entry which is preliminary data.</text>
</comment>
<dbReference type="InterPro" id="IPR015422">
    <property type="entry name" value="PyrdxlP-dep_Trfase_small"/>
</dbReference>
<name>A0ABX1ETM9_9PROT</name>
<dbReference type="InterPro" id="IPR015424">
    <property type="entry name" value="PyrdxlP-dep_Trfase"/>
</dbReference>
<dbReference type="Proteomes" id="UP000765160">
    <property type="component" value="Unassembled WGS sequence"/>
</dbReference>
<dbReference type="PANTHER" id="PTHR43713">
    <property type="entry name" value="GLUTAMATE-1-SEMIALDEHYDE 2,1-AMINOMUTASE"/>
    <property type="match status" value="1"/>
</dbReference>
<dbReference type="EMBL" id="JAAVTX010000001">
    <property type="protein sequence ID" value="NKE43986.1"/>
    <property type="molecule type" value="Genomic_DNA"/>
</dbReference>
<comment type="similarity">
    <text evidence="3">Belongs to the class-III pyridoxal-phosphate-dependent aminotransferase family.</text>
</comment>
<evidence type="ECO:0000313" key="4">
    <source>
        <dbReference type="EMBL" id="NKE43986.1"/>
    </source>
</evidence>
<evidence type="ECO:0000256" key="1">
    <source>
        <dbReference type="ARBA" id="ARBA00001933"/>
    </source>
</evidence>
<gene>
    <name evidence="4" type="ORF">HB662_04305</name>
</gene>
<evidence type="ECO:0000313" key="5">
    <source>
        <dbReference type="Proteomes" id="UP000765160"/>
    </source>
</evidence>
<keyword evidence="5" id="KW-1185">Reference proteome</keyword>
<keyword evidence="4" id="KW-0032">Aminotransferase</keyword>
<keyword evidence="2 3" id="KW-0663">Pyridoxal phosphate</keyword>
<dbReference type="GO" id="GO:0008483">
    <property type="term" value="F:transaminase activity"/>
    <property type="evidence" value="ECO:0007669"/>
    <property type="project" value="UniProtKB-KW"/>
</dbReference>
<protein>
    <submittedName>
        <fullName evidence="4">Aminotransferase class III-fold pyridoxal phosphate-dependent enzyme</fullName>
    </submittedName>
</protein>
<evidence type="ECO:0000256" key="3">
    <source>
        <dbReference type="RuleBase" id="RU003560"/>
    </source>
</evidence>
<dbReference type="InterPro" id="IPR015421">
    <property type="entry name" value="PyrdxlP-dep_Trfase_major"/>
</dbReference>
<dbReference type="PANTHER" id="PTHR43713:SF3">
    <property type="entry name" value="GLUTAMATE-1-SEMIALDEHYDE 2,1-AMINOMUTASE 1, CHLOROPLASTIC-RELATED"/>
    <property type="match status" value="1"/>
</dbReference>
<keyword evidence="4" id="KW-0808">Transferase</keyword>
<organism evidence="4 5">
    <name type="scientific">Falsiroseomonas frigidaquae</name>
    <dbReference type="NCBI Taxonomy" id="487318"/>
    <lineage>
        <taxon>Bacteria</taxon>
        <taxon>Pseudomonadati</taxon>
        <taxon>Pseudomonadota</taxon>
        <taxon>Alphaproteobacteria</taxon>
        <taxon>Acetobacterales</taxon>
        <taxon>Roseomonadaceae</taxon>
        <taxon>Falsiroseomonas</taxon>
    </lineage>
</organism>
<proteinExistence type="inferred from homology"/>
<dbReference type="Gene3D" id="3.40.640.10">
    <property type="entry name" value="Type I PLP-dependent aspartate aminotransferase-like (Major domain)"/>
    <property type="match status" value="1"/>
</dbReference>
<dbReference type="Gene3D" id="3.90.1150.10">
    <property type="entry name" value="Aspartate Aminotransferase, domain 1"/>
    <property type="match status" value="1"/>
</dbReference>
<dbReference type="Pfam" id="PF00202">
    <property type="entry name" value="Aminotran_3"/>
    <property type="match status" value="1"/>
</dbReference>